<organism evidence="1 2">
    <name type="scientific">Allorhodopirellula heiligendammensis</name>
    <dbReference type="NCBI Taxonomy" id="2714739"/>
    <lineage>
        <taxon>Bacteria</taxon>
        <taxon>Pseudomonadati</taxon>
        <taxon>Planctomycetota</taxon>
        <taxon>Planctomycetia</taxon>
        <taxon>Pirellulales</taxon>
        <taxon>Pirellulaceae</taxon>
        <taxon>Allorhodopirellula</taxon>
    </lineage>
</organism>
<proteinExistence type="predicted"/>
<dbReference type="Proteomes" id="UP000319908">
    <property type="component" value="Unassembled WGS sequence"/>
</dbReference>
<reference evidence="1 2" key="1">
    <citation type="journal article" date="2020" name="Antonie Van Leeuwenhoek">
        <title>Rhodopirellula heiligendammensis sp. nov., Rhodopirellula pilleata sp. nov., and Rhodopirellula solitaria sp. nov. isolated from natural or artificial marine surfaces in Northern Germany and California, USA, and emended description of the genus Rhodopirellula.</title>
        <authorList>
            <person name="Kallscheuer N."/>
            <person name="Wiegand S."/>
            <person name="Jogler M."/>
            <person name="Boedeker C."/>
            <person name="Peeters S.H."/>
            <person name="Rast P."/>
            <person name="Heuer A."/>
            <person name="Jetten M.S.M."/>
            <person name="Rohde M."/>
            <person name="Jogler C."/>
        </authorList>
    </citation>
    <scope>NUCLEOTIDE SEQUENCE [LARGE SCALE GENOMIC DNA]</scope>
    <source>
        <strain evidence="1 2">Poly21</strain>
    </source>
</reference>
<comment type="caution">
    <text evidence="1">The sequence shown here is derived from an EMBL/GenBank/DDBJ whole genome shotgun (WGS) entry which is preliminary data.</text>
</comment>
<dbReference type="RefSeq" id="WP_146410106.1">
    <property type="nucleotide sequence ID" value="NZ_SJPU01000022.1"/>
</dbReference>
<gene>
    <name evidence="1" type="ORF">Poly21_57260</name>
</gene>
<dbReference type="EMBL" id="SJPU01000022">
    <property type="protein sequence ID" value="TWU05366.1"/>
    <property type="molecule type" value="Genomic_DNA"/>
</dbReference>
<accession>A0A5C6B2A7</accession>
<keyword evidence="2" id="KW-1185">Reference proteome</keyword>
<protein>
    <recommendedName>
        <fullName evidence="3">YhcG N-terminal domain-containing protein</fullName>
    </recommendedName>
</protein>
<evidence type="ECO:0008006" key="3">
    <source>
        <dbReference type="Google" id="ProtNLM"/>
    </source>
</evidence>
<dbReference type="AlphaFoldDB" id="A0A5C6B2A7"/>
<evidence type="ECO:0000313" key="1">
    <source>
        <dbReference type="EMBL" id="TWU05366.1"/>
    </source>
</evidence>
<evidence type="ECO:0000313" key="2">
    <source>
        <dbReference type="Proteomes" id="UP000319908"/>
    </source>
</evidence>
<name>A0A5C6B2A7_9BACT</name>
<sequence>MNEIIDDDYREFIADLKRRVAQAQATAARVVNRELILLYWDIGGAVAKK</sequence>